<dbReference type="EMBL" id="PZQS01000005">
    <property type="protein sequence ID" value="PVD29696.1"/>
    <property type="molecule type" value="Genomic_DNA"/>
</dbReference>
<protein>
    <submittedName>
        <fullName evidence="2">Uncharacterized protein</fullName>
    </submittedName>
</protein>
<proteinExistence type="predicted"/>
<dbReference type="OrthoDB" id="6152405at2759"/>
<dbReference type="AlphaFoldDB" id="A0A2T7P8G6"/>
<sequence length="219" mass="24917">MMAPGVRLPAFYDSRARETFDKELTKGRQYREHLKRNNPEQYILLKQRQREATRRYRERRREVLARLRGYSPRTRQPNDENREDYSPEELPFFAGARVAGLHQGARKSSDLDMFHVDGERASGVLCKVPQPAGPGTKTAIQGTEEDAGPRAVQAEASRCDEKVPRQEEAADEANQATIDRVRNTVPETQSRQVALLGADVVVRGRWRTQWICVQTGSVA</sequence>
<gene>
    <name evidence="2" type="ORF">C0Q70_08952</name>
</gene>
<feature type="compositionally biased region" description="Basic and acidic residues" evidence="1">
    <location>
        <begin position="76"/>
        <end position="85"/>
    </location>
</feature>
<keyword evidence="3" id="KW-1185">Reference proteome</keyword>
<feature type="region of interest" description="Disordered" evidence="1">
    <location>
        <begin position="67"/>
        <end position="86"/>
    </location>
</feature>
<comment type="caution">
    <text evidence="2">The sequence shown here is derived from an EMBL/GenBank/DDBJ whole genome shotgun (WGS) entry which is preliminary data.</text>
</comment>
<name>A0A2T7P8G6_POMCA</name>
<evidence type="ECO:0000313" key="3">
    <source>
        <dbReference type="Proteomes" id="UP000245119"/>
    </source>
</evidence>
<organism evidence="2 3">
    <name type="scientific">Pomacea canaliculata</name>
    <name type="common">Golden apple snail</name>
    <dbReference type="NCBI Taxonomy" id="400727"/>
    <lineage>
        <taxon>Eukaryota</taxon>
        <taxon>Metazoa</taxon>
        <taxon>Spiralia</taxon>
        <taxon>Lophotrochozoa</taxon>
        <taxon>Mollusca</taxon>
        <taxon>Gastropoda</taxon>
        <taxon>Caenogastropoda</taxon>
        <taxon>Architaenioglossa</taxon>
        <taxon>Ampullarioidea</taxon>
        <taxon>Ampullariidae</taxon>
        <taxon>Pomacea</taxon>
    </lineage>
</organism>
<dbReference type="Proteomes" id="UP000245119">
    <property type="component" value="Linkage Group LG5"/>
</dbReference>
<evidence type="ECO:0000313" key="2">
    <source>
        <dbReference type="EMBL" id="PVD29696.1"/>
    </source>
</evidence>
<accession>A0A2T7P8G6</accession>
<reference evidence="2 3" key="1">
    <citation type="submission" date="2018-04" db="EMBL/GenBank/DDBJ databases">
        <title>The genome of golden apple snail Pomacea canaliculata provides insight into stress tolerance and invasive adaptation.</title>
        <authorList>
            <person name="Liu C."/>
            <person name="Liu B."/>
            <person name="Ren Y."/>
            <person name="Zhang Y."/>
            <person name="Wang H."/>
            <person name="Li S."/>
            <person name="Jiang F."/>
            <person name="Yin L."/>
            <person name="Zhang G."/>
            <person name="Qian W."/>
            <person name="Fan W."/>
        </authorList>
    </citation>
    <scope>NUCLEOTIDE SEQUENCE [LARGE SCALE GENOMIC DNA]</scope>
    <source>
        <strain evidence="2">SZHN2017</strain>
        <tissue evidence="2">Muscle</tissue>
    </source>
</reference>
<evidence type="ECO:0000256" key="1">
    <source>
        <dbReference type="SAM" id="MobiDB-lite"/>
    </source>
</evidence>